<proteinExistence type="inferred from homology"/>
<evidence type="ECO:0000256" key="1">
    <source>
        <dbReference type="ARBA" id="ARBA00010641"/>
    </source>
</evidence>
<evidence type="ECO:0000259" key="6">
    <source>
        <dbReference type="Pfam" id="PF08281"/>
    </source>
</evidence>
<dbReference type="AlphaFoldDB" id="A0A5M6CUB1"/>
<comment type="similarity">
    <text evidence="1">Belongs to the sigma-70 factor family. ECF subfamily.</text>
</comment>
<dbReference type="GO" id="GO:0003677">
    <property type="term" value="F:DNA binding"/>
    <property type="evidence" value="ECO:0007669"/>
    <property type="project" value="InterPro"/>
</dbReference>
<dbReference type="Pfam" id="PF08281">
    <property type="entry name" value="Sigma70_r4_2"/>
    <property type="match status" value="1"/>
</dbReference>
<gene>
    <name evidence="7" type="ORF">F0145_25425</name>
</gene>
<dbReference type="CDD" id="cd06171">
    <property type="entry name" value="Sigma70_r4"/>
    <property type="match status" value="1"/>
</dbReference>
<dbReference type="InterPro" id="IPR013249">
    <property type="entry name" value="RNA_pol_sigma70_r4_t2"/>
</dbReference>
<dbReference type="InterPro" id="IPR007627">
    <property type="entry name" value="RNA_pol_sigma70_r2"/>
</dbReference>
<name>A0A5M6CUB1_9BACT</name>
<dbReference type="EMBL" id="VWSF01000038">
    <property type="protein sequence ID" value="KAA5538848.1"/>
    <property type="molecule type" value="Genomic_DNA"/>
</dbReference>
<evidence type="ECO:0000313" key="8">
    <source>
        <dbReference type="Proteomes" id="UP000323426"/>
    </source>
</evidence>
<accession>A0A5M6CUB1</accession>
<evidence type="ECO:0000256" key="2">
    <source>
        <dbReference type="ARBA" id="ARBA00023015"/>
    </source>
</evidence>
<dbReference type="InterPro" id="IPR014284">
    <property type="entry name" value="RNA_pol_sigma-70_dom"/>
</dbReference>
<dbReference type="NCBIfam" id="TIGR02937">
    <property type="entry name" value="sigma70-ECF"/>
    <property type="match status" value="1"/>
</dbReference>
<keyword evidence="4" id="KW-0804">Transcription</keyword>
<dbReference type="PANTHER" id="PTHR43133:SF62">
    <property type="entry name" value="RNA POLYMERASE SIGMA FACTOR SIGZ"/>
    <property type="match status" value="1"/>
</dbReference>
<dbReference type="SUPFAM" id="SSF88659">
    <property type="entry name" value="Sigma3 and sigma4 domains of RNA polymerase sigma factors"/>
    <property type="match status" value="1"/>
</dbReference>
<feature type="domain" description="RNA polymerase sigma factor 70 region 4 type 2" evidence="6">
    <location>
        <begin position="120"/>
        <end position="166"/>
    </location>
</feature>
<dbReference type="Gene3D" id="1.10.10.10">
    <property type="entry name" value="Winged helix-like DNA-binding domain superfamily/Winged helix DNA-binding domain"/>
    <property type="match status" value="1"/>
</dbReference>
<dbReference type="InterPro" id="IPR039425">
    <property type="entry name" value="RNA_pol_sigma-70-like"/>
</dbReference>
<dbReference type="InterPro" id="IPR036388">
    <property type="entry name" value="WH-like_DNA-bd_sf"/>
</dbReference>
<evidence type="ECO:0000259" key="5">
    <source>
        <dbReference type="Pfam" id="PF04542"/>
    </source>
</evidence>
<feature type="domain" description="RNA polymerase sigma-70 region 2" evidence="5">
    <location>
        <begin position="20"/>
        <end position="85"/>
    </location>
</feature>
<dbReference type="InterPro" id="IPR013324">
    <property type="entry name" value="RNA_pol_sigma_r3/r4-like"/>
</dbReference>
<dbReference type="Pfam" id="PF04542">
    <property type="entry name" value="Sigma70_r2"/>
    <property type="match status" value="1"/>
</dbReference>
<dbReference type="Gene3D" id="1.10.1740.10">
    <property type="match status" value="1"/>
</dbReference>
<dbReference type="RefSeq" id="WP_150093411.1">
    <property type="nucleotide sequence ID" value="NZ_VWSF01000038.1"/>
</dbReference>
<keyword evidence="8" id="KW-1185">Reference proteome</keyword>
<comment type="caution">
    <text evidence="7">The sequence shown here is derived from an EMBL/GenBank/DDBJ whole genome shotgun (WGS) entry which is preliminary data.</text>
</comment>
<dbReference type="PANTHER" id="PTHR43133">
    <property type="entry name" value="RNA POLYMERASE ECF-TYPE SIGMA FACTO"/>
    <property type="match status" value="1"/>
</dbReference>
<sequence>MEEALIIRLQNQDQSAMSLLYDNYSAALYGIILRIVKDEFIAEEAMQDCFVKIWFSFSLYDSSKGRLFTWMVTIARHVAIDKIRSPAYRQGRQNLALVSTDEDRLAAITSFKPECIWVKELTAILSADQRQVVDLLYFEGYSHIEVAKVLALPLGTVKTRVRRALQILRKLLVKPAVLAA</sequence>
<dbReference type="GO" id="GO:0006352">
    <property type="term" value="P:DNA-templated transcription initiation"/>
    <property type="evidence" value="ECO:0007669"/>
    <property type="project" value="InterPro"/>
</dbReference>
<evidence type="ECO:0000256" key="3">
    <source>
        <dbReference type="ARBA" id="ARBA00023082"/>
    </source>
</evidence>
<evidence type="ECO:0000313" key="7">
    <source>
        <dbReference type="EMBL" id="KAA5538848.1"/>
    </source>
</evidence>
<reference evidence="7 8" key="1">
    <citation type="submission" date="2019-09" db="EMBL/GenBank/DDBJ databases">
        <title>Genome sequence and assembly of Adhaeribacter sp.</title>
        <authorList>
            <person name="Chhetri G."/>
        </authorList>
    </citation>
    <scope>NUCLEOTIDE SEQUENCE [LARGE SCALE GENOMIC DNA]</scope>
    <source>
        <strain evidence="7 8">DK36</strain>
    </source>
</reference>
<dbReference type="GO" id="GO:0016987">
    <property type="term" value="F:sigma factor activity"/>
    <property type="evidence" value="ECO:0007669"/>
    <property type="project" value="UniProtKB-KW"/>
</dbReference>
<evidence type="ECO:0000256" key="4">
    <source>
        <dbReference type="ARBA" id="ARBA00023163"/>
    </source>
</evidence>
<protein>
    <submittedName>
        <fullName evidence="7">Sigma-70 family RNA polymerase sigma factor</fullName>
    </submittedName>
</protein>
<dbReference type="Proteomes" id="UP000323426">
    <property type="component" value="Unassembled WGS sequence"/>
</dbReference>
<dbReference type="SUPFAM" id="SSF88946">
    <property type="entry name" value="Sigma2 domain of RNA polymerase sigma factors"/>
    <property type="match status" value="1"/>
</dbReference>
<dbReference type="InterPro" id="IPR013325">
    <property type="entry name" value="RNA_pol_sigma_r2"/>
</dbReference>
<organism evidence="7 8">
    <name type="scientific">Adhaeribacter rhizoryzae</name>
    <dbReference type="NCBI Taxonomy" id="2607907"/>
    <lineage>
        <taxon>Bacteria</taxon>
        <taxon>Pseudomonadati</taxon>
        <taxon>Bacteroidota</taxon>
        <taxon>Cytophagia</taxon>
        <taxon>Cytophagales</taxon>
        <taxon>Hymenobacteraceae</taxon>
        <taxon>Adhaeribacter</taxon>
    </lineage>
</organism>
<keyword evidence="3" id="KW-0731">Sigma factor</keyword>
<keyword evidence="2" id="KW-0805">Transcription regulation</keyword>